<evidence type="ECO:0000313" key="1">
    <source>
        <dbReference type="EMBL" id="CUS10099.1"/>
    </source>
</evidence>
<name>A0A292PRB9_9PEZI</name>
<dbReference type="Proteomes" id="UP001412239">
    <property type="component" value="Unassembled WGS sequence"/>
</dbReference>
<protein>
    <recommendedName>
        <fullName evidence="3">HNH nuclease domain-containing protein</fullName>
    </recommendedName>
</protein>
<feature type="non-terminal residue" evidence="1">
    <location>
        <position position="1"/>
    </location>
</feature>
<evidence type="ECO:0008006" key="3">
    <source>
        <dbReference type="Google" id="ProtNLM"/>
    </source>
</evidence>
<gene>
    <name evidence="1" type="ORF">GSTUAT00005782001</name>
</gene>
<reference evidence="1" key="1">
    <citation type="submission" date="2015-10" db="EMBL/GenBank/DDBJ databases">
        <authorList>
            <person name="Regsiter A."/>
            <person name="william w."/>
        </authorList>
    </citation>
    <scope>NUCLEOTIDE SEQUENCE</scope>
    <source>
        <strain evidence="1">Montdore</strain>
    </source>
</reference>
<sequence>YLITVNRDNNYKIVVFDMDIRGLDGRILDPVCRNPDDPHCVSDKLLRWHFHQSILANVRGTGHPICEHDFPPGHDMVGEIRDGPYGQERFELEIASRLR</sequence>
<proteinExistence type="predicted"/>
<accession>A0A292PRB9</accession>
<organism evidence="1 2">
    <name type="scientific">Tuber aestivum</name>
    <name type="common">summer truffle</name>
    <dbReference type="NCBI Taxonomy" id="59557"/>
    <lineage>
        <taxon>Eukaryota</taxon>
        <taxon>Fungi</taxon>
        <taxon>Dikarya</taxon>
        <taxon>Ascomycota</taxon>
        <taxon>Pezizomycotina</taxon>
        <taxon>Pezizomycetes</taxon>
        <taxon>Pezizales</taxon>
        <taxon>Tuberaceae</taxon>
        <taxon>Tuber</taxon>
    </lineage>
</organism>
<feature type="non-terminal residue" evidence="1">
    <location>
        <position position="99"/>
    </location>
</feature>
<keyword evidence="2" id="KW-1185">Reference proteome</keyword>
<dbReference type="AlphaFoldDB" id="A0A292PRB9"/>
<evidence type="ECO:0000313" key="2">
    <source>
        <dbReference type="Proteomes" id="UP001412239"/>
    </source>
</evidence>
<dbReference type="EMBL" id="LN891056">
    <property type="protein sequence ID" value="CUS10099.1"/>
    <property type="molecule type" value="Genomic_DNA"/>
</dbReference>